<name>A0A0J7KR64_LASNI</name>
<protein>
    <submittedName>
        <fullName evidence="2">Sporulation protein</fullName>
    </submittedName>
</protein>
<comment type="caution">
    <text evidence="2">The sequence shown here is derived from an EMBL/GenBank/DDBJ whole genome shotgun (WGS) entry which is preliminary data.</text>
</comment>
<gene>
    <name evidence="2" type="ORF">RF55_7126</name>
</gene>
<evidence type="ECO:0000313" key="2">
    <source>
        <dbReference type="EMBL" id="KMQ92833.1"/>
    </source>
</evidence>
<feature type="compositionally biased region" description="Basic and acidic residues" evidence="1">
    <location>
        <begin position="120"/>
        <end position="137"/>
    </location>
</feature>
<dbReference type="Proteomes" id="UP000036403">
    <property type="component" value="Unassembled WGS sequence"/>
</dbReference>
<keyword evidence="3" id="KW-1185">Reference proteome</keyword>
<dbReference type="EMBL" id="LBMM01004068">
    <property type="protein sequence ID" value="KMQ92833.1"/>
    <property type="molecule type" value="Genomic_DNA"/>
</dbReference>
<evidence type="ECO:0000256" key="1">
    <source>
        <dbReference type="SAM" id="MobiDB-lite"/>
    </source>
</evidence>
<dbReference type="PaxDb" id="67767-A0A0J7KR64"/>
<feature type="region of interest" description="Disordered" evidence="1">
    <location>
        <begin position="48"/>
        <end position="137"/>
    </location>
</feature>
<organism evidence="2 3">
    <name type="scientific">Lasius niger</name>
    <name type="common">Black garden ant</name>
    <dbReference type="NCBI Taxonomy" id="67767"/>
    <lineage>
        <taxon>Eukaryota</taxon>
        <taxon>Metazoa</taxon>
        <taxon>Ecdysozoa</taxon>
        <taxon>Arthropoda</taxon>
        <taxon>Hexapoda</taxon>
        <taxon>Insecta</taxon>
        <taxon>Pterygota</taxon>
        <taxon>Neoptera</taxon>
        <taxon>Endopterygota</taxon>
        <taxon>Hymenoptera</taxon>
        <taxon>Apocrita</taxon>
        <taxon>Aculeata</taxon>
        <taxon>Formicoidea</taxon>
        <taxon>Formicidae</taxon>
        <taxon>Formicinae</taxon>
        <taxon>Lasius</taxon>
        <taxon>Lasius</taxon>
    </lineage>
</organism>
<sequence length="159" mass="17215">MVTARIEEKADCRDPLDLTFVNCLSALENEPQQQQHGAPSLEVAAASTPANIAGTKRKVKKTSPDAVTPSDEETGVNKSGSPMIPRASLRRLRTKERRPQAVIDGLDNVIDEASSVRMSADTDHSEEPGNKDVGEEHIRKQALLRYGDYGHATSGFGCC</sequence>
<reference evidence="2 3" key="1">
    <citation type="submission" date="2015-04" db="EMBL/GenBank/DDBJ databases">
        <title>Lasius niger genome sequencing.</title>
        <authorList>
            <person name="Konorov E.A."/>
            <person name="Nikitin M.A."/>
            <person name="Kirill M.V."/>
            <person name="Chang P."/>
        </authorList>
    </citation>
    <scope>NUCLEOTIDE SEQUENCE [LARGE SCALE GENOMIC DNA]</scope>
    <source>
        <tissue evidence="2">Whole</tissue>
    </source>
</reference>
<evidence type="ECO:0000313" key="3">
    <source>
        <dbReference type="Proteomes" id="UP000036403"/>
    </source>
</evidence>
<proteinExistence type="predicted"/>
<dbReference type="AlphaFoldDB" id="A0A0J7KR64"/>
<accession>A0A0J7KR64</accession>